<dbReference type="EMBL" id="RRCN01000002">
    <property type="protein sequence ID" value="RRJ54676.1"/>
    <property type="molecule type" value="Genomic_DNA"/>
</dbReference>
<dbReference type="OrthoDB" id="2600451at2"/>
<proteinExistence type="predicted"/>
<keyword evidence="1" id="KW-1133">Transmembrane helix</keyword>
<evidence type="ECO:0000313" key="2">
    <source>
        <dbReference type="EMBL" id="RRJ54676.1"/>
    </source>
</evidence>
<dbReference type="AlphaFoldDB" id="A0A3P3T9G9"/>
<evidence type="ECO:0000256" key="1">
    <source>
        <dbReference type="SAM" id="Phobius"/>
    </source>
</evidence>
<keyword evidence="1" id="KW-0812">Transmembrane</keyword>
<keyword evidence="3" id="KW-1185">Reference proteome</keyword>
<dbReference type="Proteomes" id="UP000267017">
    <property type="component" value="Unassembled WGS sequence"/>
</dbReference>
<feature type="transmembrane region" description="Helical" evidence="1">
    <location>
        <begin position="6"/>
        <end position="24"/>
    </location>
</feature>
<organism evidence="2 3">
    <name type="scientific">Paenibacillus oralis</name>
    <dbReference type="NCBI Taxonomy" id="2490856"/>
    <lineage>
        <taxon>Bacteria</taxon>
        <taxon>Bacillati</taxon>
        <taxon>Bacillota</taxon>
        <taxon>Bacilli</taxon>
        <taxon>Bacillales</taxon>
        <taxon>Paenibacillaceae</taxon>
        <taxon>Paenibacillus</taxon>
    </lineage>
</organism>
<sequence length="305" mass="33678">MSLETVLIIIFLSPIVLGLLAALFDGSSPTPIIIDYRPAVPATTISQENSDSEEEFINHDPKLDPKLEESPEALEILQEIVQEGDKPASKPLEYEAYEASELPDAVNKSLDELFRAIDGPTTPPEREHSPVVENLNVYKALQSQPEVTPIVQVGIPDETAQVISSAEEFEATVPSIDDMLDQISSDFEDSGAKIYNFPFGENLPLPPREYWALQQKYGAEVVSKVTTTPGIGGTGDYDCMIGRVQQKEDMTLLQYGSHFIPLKGMENLEGVFLVEGMFIKPDLFFVSNYTDLAESTNYIVQAAEK</sequence>
<comment type="caution">
    <text evidence="2">The sequence shown here is derived from an EMBL/GenBank/DDBJ whole genome shotgun (WGS) entry which is preliminary data.</text>
</comment>
<evidence type="ECO:0000313" key="3">
    <source>
        <dbReference type="Proteomes" id="UP000267017"/>
    </source>
</evidence>
<gene>
    <name evidence="2" type="ORF">EHV15_34325</name>
</gene>
<accession>A0A3P3T9G9</accession>
<reference evidence="2 3" key="1">
    <citation type="submission" date="2018-11" db="EMBL/GenBank/DDBJ databases">
        <title>Genome sequencing of Paenibacillus sp. KCOM 3021 (= ChDC PVNT-B20).</title>
        <authorList>
            <person name="Kook J.-K."/>
            <person name="Park S.-N."/>
            <person name="Lim Y.K."/>
        </authorList>
    </citation>
    <scope>NUCLEOTIDE SEQUENCE [LARGE SCALE GENOMIC DNA]</scope>
    <source>
        <strain evidence="2 3">KCOM 3021</strain>
    </source>
</reference>
<keyword evidence="1" id="KW-0472">Membrane</keyword>
<dbReference type="RefSeq" id="WP_128635763.1">
    <property type="nucleotide sequence ID" value="NZ_RRCN01000002.1"/>
</dbReference>
<protein>
    <submittedName>
        <fullName evidence="2">Uncharacterized protein</fullName>
    </submittedName>
</protein>
<name>A0A3P3T9G9_9BACL</name>